<evidence type="ECO:0000313" key="5">
    <source>
        <dbReference type="EMBL" id="MFI0796353.1"/>
    </source>
</evidence>
<protein>
    <submittedName>
        <fullName evidence="5">Glycosyltransferase</fullName>
        <ecNumber evidence="5">2.4.-.-</ecNumber>
    </submittedName>
</protein>
<evidence type="ECO:0000256" key="2">
    <source>
        <dbReference type="ARBA" id="ARBA00022679"/>
    </source>
</evidence>
<feature type="domain" description="Glycosyl transferase family 1" evidence="3">
    <location>
        <begin position="324"/>
        <end position="481"/>
    </location>
</feature>
<dbReference type="SUPFAM" id="SSF53756">
    <property type="entry name" value="UDP-Glycosyltransferase/glycogen phosphorylase"/>
    <property type="match status" value="1"/>
</dbReference>
<feature type="domain" description="Glycosyltransferase subfamily 4-like N-terminal" evidence="4">
    <location>
        <begin position="195"/>
        <end position="294"/>
    </location>
</feature>
<gene>
    <name evidence="5" type="ORF">ACH4OY_27255</name>
</gene>
<dbReference type="PANTHER" id="PTHR12526:SF600">
    <property type="entry name" value="GLYCOSYL TRANSFERASE GROUP 1"/>
    <property type="match status" value="1"/>
</dbReference>
<keyword evidence="6" id="KW-1185">Reference proteome</keyword>
<evidence type="ECO:0000313" key="6">
    <source>
        <dbReference type="Proteomes" id="UP001611075"/>
    </source>
</evidence>
<evidence type="ECO:0000256" key="1">
    <source>
        <dbReference type="ARBA" id="ARBA00022676"/>
    </source>
</evidence>
<organism evidence="5 6">
    <name type="scientific">Micromonospora rubida</name>
    <dbReference type="NCBI Taxonomy" id="2697657"/>
    <lineage>
        <taxon>Bacteria</taxon>
        <taxon>Bacillati</taxon>
        <taxon>Actinomycetota</taxon>
        <taxon>Actinomycetes</taxon>
        <taxon>Micromonosporales</taxon>
        <taxon>Micromonosporaceae</taxon>
        <taxon>Micromonospora</taxon>
    </lineage>
</organism>
<dbReference type="RefSeq" id="WP_396684404.1">
    <property type="nucleotide sequence ID" value="NZ_JBIRPU010000027.1"/>
</dbReference>
<reference evidence="5 6" key="1">
    <citation type="submission" date="2024-10" db="EMBL/GenBank/DDBJ databases">
        <title>The Natural Products Discovery Center: Release of the First 8490 Sequenced Strains for Exploring Actinobacteria Biosynthetic Diversity.</title>
        <authorList>
            <person name="Kalkreuter E."/>
            <person name="Kautsar S.A."/>
            <person name="Yang D."/>
            <person name="Bader C.D."/>
            <person name="Teijaro C.N."/>
            <person name="Fluegel L."/>
            <person name="Davis C.M."/>
            <person name="Simpson J.R."/>
            <person name="Lauterbach L."/>
            <person name="Steele A.D."/>
            <person name="Gui C."/>
            <person name="Meng S."/>
            <person name="Li G."/>
            <person name="Viehrig K."/>
            <person name="Ye F."/>
            <person name="Su P."/>
            <person name="Kiefer A.F."/>
            <person name="Nichols A."/>
            <person name="Cepeda A.J."/>
            <person name="Yan W."/>
            <person name="Fan B."/>
            <person name="Jiang Y."/>
            <person name="Adhikari A."/>
            <person name="Zheng C.-J."/>
            <person name="Schuster L."/>
            <person name="Cowan T.M."/>
            <person name="Smanski M.J."/>
            <person name="Chevrette M.G."/>
            <person name="De Carvalho L.P.S."/>
            <person name="Shen B."/>
        </authorList>
    </citation>
    <scope>NUCLEOTIDE SEQUENCE [LARGE SCALE GENOMIC DNA]</scope>
    <source>
        <strain evidence="5 6">NPDC021253</strain>
    </source>
</reference>
<accession>A0ABW7SRL0</accession>
<dbReference type="EMBL" id="JBIRPU010000027">
    <property type="protein sequence ID" value="MFI0796353.1"/>
    <property type="molecule type" value="Genomic_DNA"/>
</dbReference>
<name>A0ABW7SRL0_9ACTN</name>
<evidence type="ECO:0000259" key="3">
    <source>
        <dbReference type="Pfam" id="PF00534"/>
    </source>
</evidence>
<dbReference type="Proteomes" id="UP001611075">
    <property type="component" value="Unassembled WGS sequence"/>
</dbReference>
<dbReference type="GO" id="GO:0016757">
    <property type="term" value="F:glycosyltransferase activity"/>
    <property type="evidence" value="ECO:0007669"/>
    <property type="project" value="UniProtKB-KW"/>
</dbReference>
<dbReference type="Gene3D" id="3.40.50.2000">
    <property type="entry name" value="Glycogen Phosphorylase B"/>
    <property type="match status" value="2"/>
</dbReference>
<comment type="caution">
    <text evidence="5">The sequence shown here is derived from an EMBL/GenBank/DDBJ whole genome shotgun (WGS) entry which is preliminary data.</text>
</comment>
<proteinExistence type="predicted"/>
<dbReference type="Pfam" id="PF13439">
    <property type="entry name" value="Glyco_transf_4"/>
    <property type="match status" value="1"/>
</dbReference>
<dbReference type="EC" id="2.4.-.-" evidence="5"/>
<dbReference type="PANTHER" id="PTHR12526">
    <property type="entry name" value="GLYCOSYLTRANSFERASE"/>
    <property type="match status" value="1"/>
</dbReference>
<keyword evidence="1 5" id="KW-0328">Glycosyltransferase</keyword>
<dbReference type="InterPro" id="IPR001296">
    <property type="entry name" value="Glyco_trans_1"/>
</dbReference>
<evidence type="ECO:0000259" key="4">
    <source>
        <dbReference type="Pfam" id="PF13439"/>
    </source>
</evidence>
<sequence>MAATGKGTPTAPARIVILVDNGVNGDSRVQKTAKSAADAGWDVILLGRSPNGQPQSWQLGEAQVRLLPMPTPLLKRRHEFRRRWISGPLAYPPTGVAAYRQQEVRAWLADLRFRQAQLTAADGAPLARRVLRVQELTAKVCRKWVSLRQRQLSQAQQRRKALRTPSDRAYTWLQLRLRGDRAWRRLEPALWDYELAYGPTLDELKPDVIYANDFRMVGVGARAKIRAAAEGHVVKLIWDVHEYLPGVKPRADNARWMVANRAHEHEYARHSDAVITVSERLAEFLKRDHALPELPSVVLNTPHAADALGAAGGAGPDIRSACGLGPDVPLVVYSGAAAAHRGMGVMVEAMPRLPGVHLAFVVNAPTGPYLTSLKKRATELGVADRLHVLPYVSPAEVVSFLATATVGVIPIHHWLNHEIQLITKFFEYSHARLPIVVSDVETMAATVRETGQGEVFRVDDVDEYVRAIEAVVADPARYRRAYDAMDLAAWTWERQAEVQNGIYHRLAPEGRRPVLSPPDAAPVAERLTRV</sequence>
<dbReference type="Pfam" id="PF00534">
    <property type="entry name" value="Glycos_transf_1"/>
    <property type="match status" value="1"/>
</dbReference>
<keyword evidence="2 5" id="KW-0808">Transferase</keyword>
<dbReference type="InterPro" id="IPR028098">
    <property type="entry name" value="Glyco_trans_4-like_N"/>
</dbReference>